<comment type="caution">
    <text evidence="1">The sequence shown here is derived from an EMBL/GenBank/DDBJ whole genome shotgun (WGS) entry which is preliminary data.</text>
</comment>
<name>A0ACB8TWM8_9APHY</name>
<reference evidence="1" key="1">
    <citation type="journal article" date="2021" name="Environ. Microbiol.">
        <title>Gene family expansions and transcriptome signatures uncover fungal adaptations to wood decay.</title>
        <authorList>
            <person name="Hage H."/>
            <person name="Miyauchi S."/>
            <person name="Viragh M."/>
            <person name="Drula E."/>
            <person name="Min B."/>
            <person name="Chaduli D."/>
            <person name="Navarro D."/>
            <person name="Favel A."/>
            <person name="Norest M."/>
            <person name="Lesage-Meessen L."/>
            <person name="Balint B."/>
            <person name="Merenyi Z."/>
            <person name="de Eugenio L."/>
            <person name="Morin E."/>
            <person name="Martinez A.T."/>
            <person name="Baldrian P."/>
            <person name="Stursova M."/>
            <person name="Martinez M.J."/>
            <person name="Novotny C."/>
            <person name="Magnuson J.K."/>
            <person name="Spatafora J.W."/>
            <person name="Maurice S."/>
            <person name="Pangilinan J."/>
            <person name="Andreopoulos W."/>
            <person name="LaButti K."/>
            <person name="Hundley H."/>
            <person name="Na H."/>
            <person name="Kuo A."/>
            <person name="Barry K."/>
            <person name="Lipzen A."/>
            <person name="Henrissat B."/>
            <person name="Riley R."/>
            <person name="Ahrendt S."/>
            <person name="Nagy L.G."/>
            <person name="Grigoriev I.V."/>
            <person name="Martin F."/>
            <person name="Rosso M.N."/>
        </authorList>
    </citation>
    <scope>NUCLEOTIDE SEQUENCE</scope>
    <source>
        <strain evidence="1">CBS 384.51</strain>
    </source>
</reference>
<evidence type="ECO:0000313" key="2">
    <source>
        <dbReference type="Proteomes" id="UP001055072"/>
    </source>
</evidence>
<dbReference type="EMBL" id="MU274924">
    <property type="protein sequence ID" value="KAI0086371.1"/>
    <property type="molecule type" value="Genomic_DNA"/>
</dbReference>
<evidence type="ECO:0000313" key="1">
    <source>
        <dbReference type="EMBL" id="KAI0086371.1"/>
    </source>
</evidence>
<keyword evidence="2" id="KW-1185">Reference proteome</keyword>
<protein>
    <submittedName>
        <fullName evidence="1">WD40 repeat-like protein</fullName>
    </submittedName>
</protein>
<sequence>MIPEWSDLSQLSVQEREDVILRLMLSLPRSSVANIRRKMAPLMKVDIVGLLPDEVSLLIFSCLPWQTLLSCSLVNWRWRALANDPSLWRWLCKVNKWEWRENHNLVVPLHAFGGEYDDEGMGEDEEDVIVEQMLLEDSGFSSMVVDSPSHSRSTGPHLLPLTPHNQASLSMRPLLLSSPSQSPKFDYKLLFRTHVQLESRFRRQKYTLRTLQSRGSPNGHTNTIYCLQLYTYPDSNRQVLFTGSRDRTIREWDISTGTVIRVLKGRHDGSVLSICARNGLLASGGSDGKVVIWDLQNGHPLWILRDHVDSVLCVRFDDVRLVTCSKDRTIRTYTLPDFDAHLVLEDHRAAVNAVSIADDLIVSGSGDRSMKLWDATNGDLLQSHENHHGRGLAAIDFSPPYVLSGSSDKHMKLMDLSTGIGWCTSPEPDPEGNTDPAPILNRQPCEACGGIPPLPKAPARQPTHSDLVRSVALNNSFVISGSYDHTVKIWERDSGKLLADLKDGHTGRIFCVGFDCAKIVSCGEDQRICVWDFSDGIDTSFVKL</sequence>
<dbReference type="Proteomes" id="UP001055072">
    <property type="component" value="Unassembled WGS sequence"/>
</dbReference>
<proteinExistence type="predicted"/>
<accession>A0ACB8TWM8</accession>
<gene>
    <name evidence="1" type="ORF">BDY19DRAFT_961125</name>
</gene>
<organism evidence="1 2">
    <name type="scientific">Irpex rosettiformis</name>
    <dbReference type="NCBI Taxonomy" id="378272"/>
    <lineage>
        <taxon>Eukaryota</taxon>
        <taxon>Fungi</taxon>
        <taxon>Dikarya</taxon>
        <taxon>Basidiomycota</taxon>
        <taxon>Agaricomycotina</taxon>
        <taxon>Agaricomycetes</taxon>
        <taxon>Polyporales</taxon>
        <taxon>Irpicaceae</taxon>
        <taxon>Irpex</taxon>
    </lineage>
</organism>